<keyword evidence="4 8" id="KW-0479">Metal-binding</keyword>
<accession>A0A1G7B5Y9</accession>
<dbReference type="STRING" id="57664.SAMN05661003_10576"/>
<feature type="binding site" evidence="8">
    <location>
        <position position="183"/>
    </location>
    <ligand>
        <name>substrate</name>
    </ligand>
</feature>
<keyword evidence="6 8" id="KW-0012">Acyltransferase</keyword>
<evidence type="ECO:0000313" key="10">
    <source>
        <dbReference type="EMBL" id="SDE22382.1"/>
    </source>
</evidence>
<feature type="domain" description="Gcp-like" evidence="9">
    <location>
        <begin position="23"/>
        <end position="307"/>
    </location>
</feature>
<name>A0A1G7B5Y9_9BACT</name>
<dbReference type="FunFam" id="3.30.420.40:FF:000040">
    <property type="entry name" value="tRNA N6-adenosine threonylcarbamoyltransferase"/>
    <property type="match status" value="1"/>
</dbReference>
<feature type="binding site" evidence="8">
    <location>
        <position position="111"/>
    </location>
    <ligand>
        <name>Fe cation</name>
        <dbReference type="ChEBI" id="CHEBI:24875"/>
    </ligand>
</feature>
<gene>
    <name evidence="8" type="primary">tsaD</name>
    <name evidence="10" type="ORF">SAMN05661003_10576</name>
</gene>
<dbReference type="InterPro" id="IPR000905">
    <property type="entry name" value="Gcp-like_dom"/>
</dbReference>
<comment type="similarity">
    <text evidence="8">Belongs to the KAE1 / TsaD family.</text>
</comment>
<feature type="binding site" evidence="8">
    <location>
        <position position="179"/>
    </location>
    <ligand>
        <name>substrate</name>
    </ligand>
</feature>
<dbReference type="EMBL" id="FNAQ01000005">
    <property type="protein sequence ID" value="SDE22382.1"/>
    <property type="molecule type" value="Genomic_DNA"/>
</dbReference>
<reference evidence="11" key="1">
    <citation type="submission" date="2016-10" db="EMBL/GenBank/DDBJ databases">
        <authorList>
            <person name="Varghese N."/>
            <person name="Submissions S."/>
        </authorList>
    </citation>
    <scope>NUCLEOTIDE SEQUENCE [LARGE SCALE GENOMIC DNA]</scope>
    <source>
        <strain evidence="11">DSM 8987</strain>
    </source>
</reference>
<keyword evidence="2 8" id="KW-0808">Transferase</keyword>
<proteinExistence type="inferred from homology"/>
<feature type="binding site" evidence="8">
    <location>
        <position position="166"/>
    </location>
    <ligand>
        <name>substrate</name>
    </ligand>
</feature>
<dbReference type="HAMAP" id="MF_01445">
    <property type="entry name" value="TsaD"/>
    <property type="match status" value="1"/>
</dbReference>
<feature type="binding site" evidence="8">
    <location>
        <begin position="133"/>
        <end position="137"/>
    </location>
    <ligand>
        <name>substrate</name>
    </ligand>
</feature>
<dbReference type="RefSeq" id="WP_092077657.1">
    <property type="nucleotide sequence ID" value="NZ_FNAQ01000005.1"/>
</dbReference>
<keyword evidence="3 8" id="KW-0819">tRNA processing</keyword>
<dbReference type="Gene3D" id="3.30.420.40">
    <property type="match status" value="2"/>
</dbReference>
<dbReference type="NCBIfam" id="TIGR03723">
    <property type="entry name" value="T6A_TsaD_YgjD"/>
    <property type="match status" value="1"/>
</dbReference>
<protein>
    <recommendedName>
        <fullName evidence="8">tRNA N6-adenosine threonylcarbamoyltransferase</fullName>
        <ecNumber evidence="8">2.3.1.234</ecNumber>
    </recommendedName>
    <alternativeName>
        <fullName evidence="8">N6-L-threonylcarbamoyladenine synthase</fullName>
        <shortName evidence="8">t(6)A synthase</shortName>
    </alternativeName>
    <alternativeName>
        <fullName evidence="8">t(6)A37 threonylcarbamoyladenosine biosynthesis protein TsaD</fullName>
    </alternativeName>
    <alternativeName>
        <fullName evidence="8">tRNA threonylcarbamoyladenosine biosynthesis protein TsaD</fullName>
    </alternativeName>
</protein>
<dbReference type="SUPFAM" id="SSF53067">
    <property type="entry name" value="Actin-like ATPase domain"/>
    <property type="match status" value="2"/>
</dbReference>
<comment type="cofactor">
    <cofactor evidence="8">
        <name>Fe(2+)</name>
        <dbReference type="ChEBI" id="CHEBI:29033"/>
    </cofactor>
    <text evidence="8">Binds 1 Fe(2+) ion per subunit.</text>
</comment>
<sequence length="343" mass="35895">MRILAIESSCDETSAAVVCDGRHILSNIVSSQVDIHALYGGVVPELAARQHLEAGPLVVEQALQQAGVCLSDIEAVAVTQGPGLVGALLVGLSLAKGIAWGAGLPLVGVHHIEGHILAPLLERDLAFPFLALAVSGGHTHLYRVEGFGQYHLLGQTLDDAAGEAFDKVAKMCGLAYPGGALIDRLAAQGDGCRFALPRPMLQHEGFDFSFSGIKTAVLTLLKKQPELALPPHLANLAASFQEAVVEVLSKKTFAAARQQRLERIVIAGGVACNSGLRQRCLALAQQQGVEVVFPSPALCGDNAAMLAVAAEARLQGGAAGYRSFDARPVWPLEQVTSRSSGTP</sequence>
<dbReference type="GO" id="GO:0061711">
    <property type="term" value="F:tRNA N(6)-L-threonylcarbamoyladenine synthase activity"/>
    <property type="evidence" value="ECO:0007669"/>
    <property type="project" value="UniProtKB-EC"/>
</dbReference>
<evidence type="ECO:0000256" key="1">
    <source>
        <dbReference type="ARBA" id="ARBA00022490"/>
    </source>
</evidence>
<dbReference type="PANTHER" id="PTHR11735">
    <property type="entry name" value="TRNA N6-ADENOSINE THREONYLCARBAMOYLTRANSFERASE"/>
    <property type="match status" value="1"/>
</dbReference>
<feature type="binding site" evidence="8">
    <location>
        <position position="115"/>
    </location>
    <ligand>
        <name>Fe cation</name>
        <dbReference type="ChEBI" id="CHEBI:24875"/>
    </ligand>
</feature>
<comment type="subcellular location">
    <subcellularLocation>
        <location evidence="8">Cytoplasm</location>
    </subcellularLocation>
</comment>
<evidence type="ECO:0000259" key="9">
    <source>
        <dbReference type="Pfam" id="PF00814"/>
    </source>
</evidence>
<dbReference type="Proteomes" id="UP000243205">
    <property type="component" value="Unassembled WGS sequence"/>
</dbReference>
<dbReference type="GO" id="GO:0005737">
    <property type="term" value="C:cytoplasm"/>
    <property type="evidence" value="ECO:0007669"/>
    <property type="project" value="UniProtKB-SubCell"/>
</dbReference>
<dbReference type="NCBIfam" id="TIGR00329">
    <property type="entry name" value="gcp_kae1"/>
    <property type="match status" value="1"/>
</dbReference>
<dbReference type="InterPro" id="IPR022450">
    <property type="entry name" value="TsaD"/>
</dbReference>
<dbReference type="FunFam" id="3.30.420.40:FF:000012">
    <property type="entry name" value="tRNA N6-adenosine threonylcarbamoyltransferase"/>
    <property type="match status" value="1"/>
</dbReference>
<dbReference type="PANTHER" id="PTHR11735:SF6">
    <property type="entry name" value="TRNA N6-ADENOSINE THREONYLCARBAMOYLTRANSFERASE, MITOCHONDRIAL"/>
    <property type="match status" value="1"/>
</dbReference>
<comment type="catalytic activity">
    <reaction evidence="7 8">
        <text>L-threonylcarbamoyladenylate + adenosine(37) in tRNA = N(6)-L-threonylcarbamoyladenosine(37) in tRNA + AMP + H(+)</text>
        <dbReference type="Rhea" id="RHEA:37059"/>
        <dbReference type="Rhea" id="RHEA-COMP:10162"/>
        <dbReference type="Rhea" id="RHEA-COMP:10163"/>
        <dbReference type="ChEBI" id="CHEBI:15378"/>
        <dbReference type="ChEBI" id="CHEBI:73682"/>
        <dbReference type="ChEBI" id="CHEBI:74411"/>
        <dbReference type="ChEBI" id="CHEBI:74418"/>
        <dbReference type="ChEBI" id="CHEBI:456215"/>
        <dbReference type="EC" id="2.3.1.234"/>
    </reaction>
</comment>
<dbReference type="GO" id="GO:0002949">
    <property type="term" value="P:tRNA threonylcarbamoyladenosine modification"/>
    <property type="evidence" value="ECO:0007669"/>
    <property type="project" value="UniProtKB-UniRule"/>
</dbReference>
<dbReference type="GO" id="GO:0005506">
    <property type="term" value="F:iron ion binding"/>
    <property type="evidence" value="ECO:0007669"/>
    <property type="project" value="UniProtKB-UniRule"/>
</dbReference>
<dbReference type="InterPro" id="IPR017861">
    <property type="entry name" value="KAE1/TsaD"/>
</dbReference>
<evidence type="ECO:0000256" key="4">
    <source>
        <dbReference type="ARBA" id="ARBA00022723"/>
    </source>
</evidence>
<dbReference type="Pfam" id="PF00814">
    <property type="entry name" value="TsaD"/>
    <property type="match status" value="1"/>
</dbReference>
<organism evidence="10 11">
    <name type="scientific">Desulfuromonas thiophila</name>
    <dbReference type="NCBI Taxonomy" id="57664"/>
    <lineage>
        <taxon>Bacteria</taxon>
        <taxon>Pseudomonadati</taxon>
        <taxon>Thermodesulfobacteriota</taxon>
        <taxon>Desulfuromonadia</taxon>
        <taxon>Desulfuromonadales</taxon>
        <taxon>Desulfuromonadaceae</taxon>
        <taxon>Desulfuromonas</taxon>
    </lineage>
</organism>
<keyword evidence="5 8" id="KW-0408">Iron</keyword>
<evidence type="ECO:0000256" key="7">
    <source>
        <dbReference type="ARBA" id="ARBA00048117"/>
    </source>
</evidence>
<comment type="function">
    <text evidence="8">Required for the formation of a threonylcarbamoyl group on adenosine at position 37 (t(6)A37) in tRNAs that read codons beginning with adenine. Is involved in the transfer of the threonylcarbamoyl moiety of threonylcarbamoyl-AMP (TC-AMP) to the N6 group of A37, together with TsaE and TsaB. TsaD likely plays a direct catalytic role in this reaction.</text>
</comment>
<dbReference type="CDD" id="cd24133">
    <property type="entry name" value="ASKHA_NBD_TsaD_bac"/>
    <property type="match status" value="1"/>
</dbReference>
<feature type="binding site" evidence="8">
    <location>
        <position position="301"/>
    </location>
    <ligand>
        <name>Fe cation</name>
        <dbReference type="ChEBI" id="CHEBI:24875"/>
    </ligand>
</feature>
<feature type="binding site" evidence="8">
    <location>
        <position position="273"/>
    </location>
    <ligand>
        <name>substrate</name>
    </ligand>
</feature>
<dbReference type="EC" id="2.3.1.234" evidence="8"/>
<keyword evidence="11" id="KW-1185">Reference proteome</keyword>
<evidence type="ECO:0000256" key="5">
    <source>
        <dbReference type="ARBA" id="ARBA00023004"/>
    </source>
</evidence>
<dbReference type="AlphaFoldDB" id="A0A1G7B5Y9"/>
<dbReference type="InterPro" id="IPR043129">
    <property type="entry name" value="ATPase_NBD"/>
</dbReference>
<dbReference type="OrthoDB" id="9806197at2"/>
<evidence type="ECO:0000256" key="6">
    <source>
        <dbReference type="ARBA" id="ARBA00023315"/>
    </source>
</evidence>
<keyword evidence="1 8" id="KW-0963">Cytoplasm</keyword>
<evidence type="ECO:0000256" key="3">
    <source>
        <dbReference type="ARBA" id="ARBA00022694"/>
    </source>
</evidence>
<evidence type="ECO:0000256" key="2">
    <source>
        <dbReference type="ARBA" id="ARBA00022679"/>
    </source>
</evidence>
<evidence type="ECO:0000313" key="11">
    <source>
        <dbReference type="Proteomes" id="UP000243205"/>
    </source>
</evidence>
<dbReference type="PRINTS" id="PR00789">
    <property type="entry name" value="OSIALOPTASE"/>
</dbReference>
<evidence type="ECO:0000256" key="8">
    <source>
        <dbReference type="HAMAP-Rule" id="MF_01445"/>
    </source>
</evidence>